<proteinExistence type="predicted"/>
<evidence type="ECO:0000313" key="1">
    <source>
        <dbReference type="EMBL" id="DAF46369.1"/>
    </source>
</evidence>
<name>A0A8S5S601_9CAUD</name>
<sequence length="78" mass="9197">MHEVRMHKISNCEKYYDTWCRTCAFAAGNTETLTECNLQHTCELCVCYNKEKGHCHCHDIADEGYACRYYRENGCDYL</sequence>
<organism evidence="1">
    <name type="scientific">Podoviridae sp. ctsUe5</name>
    <dbReference type="NCBI Taxonomy" id="2827750"/>
    <lineage>
        <taxon>Viruses</taxon>
        <taxon>Duplodnaviria</taxon>
        <taxon>Heunggongvirae</taxon>
        <taxon>Uroviricota</taxon>
        <taxon>Caudoviricetes</taxon>
    </lineage>
</organism>
<protein>
    <submittedName>
        <fullName evidence="1">Uncharacterized protein</fullName>
    </submittedName>
</protein>
<reference evidence="1" key="1">
    <citation type="journal article" date="2021" name="Proc. Natl. Acad. Sci. U.S.A.">
        <title>A Catalog of Tens of Thousands of Viruses from Human Metagenomes Reveals Hidden Associations with Chronic Diseases.</title>
        <authorList>
            <person name="Tisza M.J."/>
            <person name="Buck C.B."/>
        </authorList>
    </citation>
    <scope>NUCLEOTIDE SEQUENCE</scope>
    <source>
        <strain evidence="1">CtsUe5</strain>
    </source>
</reference>
<accession>A0A8S5S601</accession>
<dbReference type="EMBL" id="BK032536">
    <property type="protein sequence ID" value="DAF46369.1"/>
    <property type="molecule type" value="Genomic_DNA"/>
</dbReference>